<organism evidence="1">
    <name type="scientific">uncultured Friedmanniella sp</name>
    <dbReference type="NCBI Taxonomy" id="335381"/>
    <lineage>
        <taxon>Bacteria</taxon>
        <taxon>Bacillati</taxon>
        <taxon>Actinomycetota</taxon>
        <taxon>Actinomycetes</taxon>
        <taxon>Propionibacteriales</taxon>
        <taxon>Nocardioidaceae</taxon>
        <taxon>Friedmanniella</taxon>
        <taxon>environmental samples</taxon>
    </lineage>
</organism>
<dbReference type="AlphaFoldDB" id="A0A6J4LSA9"/>
<feature type="non-terminal residue" evidence="1">
    <location>
        <position position="1"/>
    </location>
</feature>
<sequence length="38" mass="3436">PPAPPGLLAALGAALGPEAVVAALLLAGPDGPVLGLVP</sequence>
<gene>
    <name evidence="1" type="ORF">AVDCRST_MAG48-3645</name>
</gene>
<name>A0A6J4LSA9_9ACTN</name>
<proteinExistence type="predicted"/>
<evidence type="ECO:0000313" key="1">
    <source>
        <dbReference type="EMBL" id="CAA9341158.1"/>
    </source>
</evidence>
<dbReference type="EMBL" id="CADCTS010000510">
    <property type="protein sequence ID" value="CAA9341158.1"/>
    <property type="molecule type" value="Genomic_DNA"/>
</dbReference>
<accession>A0A6J4LSA9</accession>
<protein>
    <submittedName>
        <fullName evidence="1">Uncharacterized protein</fullName>
    </submittedName>
</protein>
<reference evidence="1" key="1">
    <citation type="submission" date="2020-02" db="EMBL/GenBank/DDBJ databases">
        <authorList>
            <person name="Meier V. D."/>
        </authorList>
    </citation>
    <scope>NUCLEOTIDE SEQUENCE</scope>
    <source>
        <strain evidence="1">AVDCRST_MAG48</strain>
    </source>
</reference>